<reference evidence="6" key="1">
    <citation type="submission" date="2023-01" db="EMBL/GenBank/DDBJ databases">
        <title>Key to firefly adult light organ development and bioluminescence: homeobox transcription factors regulate luciferase expression and transportation to peroxisome.</title>
        <authorList>
            <person name="Fu X."/>
        </authorList>
    </citation>
    <scope>NUCLEOTIDE SEQUENCE [LARGE SCALE GENOMIC DNA]</scope>
</reference>
<dbReference type="Proteomes" id="UP001353858">
    <property type="component" value="Unassembled WGS sequence"/>
</dbReference>
<keyword evidence="4" id="KW-0408">Iron</keyword>
<accession>A0AAN7SIL1</accession>
<evidence type="ECO:0000313" key="5">
    <source>
        <dbReference type="EMBL" id="KAK4883142.1"/>
    </source>
</evidence>
<gene>
    <name evidence="5" type="ORF">RN001_006461</name>
</gene>
<dbReference type="PROSITE" id="PS50292">
    <property type="entry name" value="PEROXIDASE_3"/>
    <property type="match status" value="1"/>
</dbReference>
<dbReference type="PANTHER" id="PTHR11903:SF39">
    <property type="entry name" value="PROSTAGLANDIN G_H SYNTHASE 2-LIKE"/>
    <property type="match status" value="1"/>
</dbReference>
<dbReference type="PANTHER" id="PTHR11903">
    <property type="entry name" value="PROSTAGLANDIN G/H SYNTHASE"/>
    <property type="match status" value="1"/>
</dbReference>
<dbReference type="AlphaFoldDB" id="A0AAN7SIL1"/>
<keyword evidence="3" id="KW-0560">Oxidoreductase</keyword>
<dbReference type="Gene3D" id="1.10.640.10">
    <property type="entry name" value="Haem peroxidase domain superfamily, animal type"/>
    <property type="match status" value="1"/>
</dbReference>
<name>A0AAN7SIL1_9COLE</name>
<evidence type="ECO:0000313" key="6">
    <source>
        <dbReference type="Proteomes" id="UP001353858"/>
    </source>
</evidence>
<dbReference type="GO" id="GO:0016702">
    <property type="term" value="F:oxidoreductase activity, acting on single donors with incorporation of molecular oxygen, incorporation of two atoms of oxygen"/>
    <property type="evidence" value="ECO:0007669"/>
    <property type="project" value="TreeGrafter"/>
</dbReference>
<dbReference type="GO" id="GO:0004601">
    <property type="term" value="F:peroxidase activity"/>
    <property type="evidence" value="ECO:0007669"/>
    <property type="project" value="InterPro"/>
</dbReference>
<proteinExistence type="predicted"/>
<keyword evidence="2" id="KW-0223">Dioxygenase</keyword>
<keyword evidence="6" id="KW-1185">Reference proteome</keyword>
<dbReference type="GO" id="GO:0020037">
    <property type="term" value="F:heme binding"/>
    <property type="evidence" value="ECO:0007669"/>
    <property type="project" value="InterPro"/>
</dbReference>
<sequence>MGFYGPKKLPDVDELYERLFKRKTFRKCPKNTNILFATYLHHFVSQFDNLEECEVTNVIDMWHIYGKKEAATNCLRSFQKGKLKTRYHNDEEFPPLLQDCPQVAKMYPQQPFDLISKILGPSTLKEKWALGNPQLNMTPLLCVISTIWIREHNRVCNVLANKNPHWGDDELYHTARLIVTGEAIKITLTEIMKHLMQSHIDLLYKPEFTSDLNIQHTGCVPRELSLVPLWQCLMPDEIQIGKSSYNCSDLQYSNNIIFQHGINQIIHSMSTTPAGETTNRNIGTGFKKFITKLINESRALKVQSYNNYRKRFGLKPKKTFEELTGDLHLAAMLKEFYIDVDAVELIVGFLTEEKGTGISPPSMTTMGGSWLIRGLLSHPINSPDWWKPKTFGGHLGMNIVKTASLKKLICLNLKDKCHNIYVGLKLPKEDN</sequence>
<dbReference type="InterPro" id="IPR010255">
    <property type="entry name" value="Haem_peroxidase_sf"/>
</dbReference>
<dbReference type="GO" id="GO:0006979">
    <property type="term" value="P:response to oxidative stress"/>
    <property type="evidence" value="ECO:0007669"/>
    <property type="project" value="InterPro"/>
</dbReference>
<comment type="caution">
    <text evidence="5">The sequence shown here is derived from an EMBL/GenBank/DDBJ whole genome shotgun (WGS) entry which is preliminary data.</text>
</comment>
<evidence type="ECO:0000256" key="4">
    <source>
        <dbReference type="ARBA" id="ARBA00023004"/>
    </source>
</evidence>
<evidence type="ECO:0000256" key="3">
    <source>
        <dbReference type="ARBA" id="ARBA00023002"/>
    </source>
</evidence>
<dbReference type="GO" id="GO:0005737">
    <property type="term" value="C:cytoplasm"/>
    <property type="evidence" value="ECO:0007669"/>
    <property type="project" value="TreeGrafter"/>
</dbReference>
<dbReference type="Pfam" id="PF03098">
    <property type="entry name" value="An_peroxidase"/>
    <property type="match status" value="1"/>
</dbReference>
<dbReference type="EMBL" id="JARPUR010000002">
    <property type="protein sequence ID" value="KAK4883142.1"/>
    <property type="molecule type" value="Genomic_DNA"/>
</dbReference>
<dbReference type="GO" id="GO:0004666">
    <property type="term" value="F:prostaglandin-endoperoxide synthase activity"/>
    <property type="evidence" value="ECO:0007669"/>
    <property type="project" value="TreeGrafter"/>
</dbReference>
<dbReference type="InterPro" id="IPR037120">
    <property type="entry name" value="Haem_peroxidase_sf_animal"/>
</dbReference>
<dbReference type="GO" id="GO:0043005">
    <property type="term" value="C:neuron projection"/>
    <property type="evidence" value="ECO:0007669"/>
    <property type="project" value="TreeGrafter"/>
</dbReference>
<keyword evidence="1" id="KW-0479">Metal-binding</keyword>
<dbReference type="GO" id="GO:0019371">
    <property type="term" value="P:cyclooxygenase pathway"/>
    <property type="evidence" value="ECO:0007669"/>
    <property type="project" value="TreeGrafter"/>
</dbReference>
<dbReference type="InterPro" id="IPR019791">
    <property type="entry name" value="Haem_peroxidase_animal"/>
</dbReference>
<evidence type="ECO:0000256" key="1">
    <source>
        <dbReference type="ARBA" id="ARBA00022723"/>
    </source>
</evidence>
<protein>
    <recommendedName>
        <fullName evidence="7">Prostaglandin-endoperoxide synthase</fullName>
    </recommendedName>
</protein>
<evidence type="ECO:0008006" key="7">
    <source>
        <dbReference type="Google" id="ProtNLM"/>
    </source>
</evidence>
<organism evidence="5 6">
    <name type="scientific">Aquatica leii</name>
    <dbReference type="NCBI Taxonomy" id="1421715"/>
    <lineage>
        <taxon>Eukaryota</taxon>
        <taxon>Metazoa</taxon>
        <taxon>Ecdysozoa</taxon>
        <taxon>Arthropoda</taxon>
        <taxon>Hexapoda</taxon>
        <taxon>Insecta</taxon>
        <taxon>Pterygota</taxon>
        <taxon>Neoptera</taxon>
        <taxon>Endopterygota</taxon>
        <taxon>Coleoptera</taxon>
        <taxon>Polyphaga</taxon>
        <taxon>Elateriformia</taxon>
        <taxon>Elateroidea</taxon>
        <taxon>Lampyridae</taxon>
        <taxon>Luciolinae</taxon>
        <taxon>Aquatica</taxon>
    </lineage>
</organism>
<evidence type="ECO:0000256" key="2">
    <source>
        <dbReference type="ARBA" id="ARBA00022964"/>
    </source>
</evidence>
<dbReference type="InterPro" id="IPR050783">
    <property type="entry name" value="Oxylipin_biosynth_metab"/>
</dbReference>
<dbReference type="GO" id="GO:0046872">
    <property type="term" value="F:metal ion binding"/>
    <property type="evidence" value="ECO:0007669"/>
    <property type="project" value="UniProtKB-KW"/>
</dbReference>
<dbReference type="SUPFAM" id="SSF48113">
    <property type="entry name" value="Heme-dependent peroxidases"/>
    <property type="match status" value="1"/>
</dbReference>